<evidence type="ECO:0000313" key="2">
    <source>
        <dbReference type="Proteomes" id="UP000320773"/>
    </source>
</evidence>
<protein>
    <submittedName>
        <fullName evidence="1">Uncharacterized protein</fullName>
    </submittedName>
</protein>
<gene>
    <name evidence="1" type="ORF">BC670_1566</name>
</gene>
<reference evidence="1 2" key="1">
    <citation type="submission" date="2019-06" db="EMBL/GenBank/DDBJ databases">
        <title>Genomic Encyclopedia of Archaeal and Bacterial Type Strains, Phase II (KMG-II): from individual species to whole genera.</title>
        <authorList>
            <person name="Goeker M."/>
        </authorList>
    </citation>
    <scope>NUCLEOTIDE SEQUENCE [LARGE SCALE GENOMIC DNA]</scope>
    <source>
        <strain evidence="1 2">DSM 24789</strain>
    </source>
</reference>
<proteinExistence type="predicted"/>
<dbReference type="RefSeq" id="WP_089081413.1">
    <property type="nucleotide sequence ID" value="NZ_VFPJ01000001.1"/>
</dbReference>
<organism evidence="1 2">
    <name type="scientific">Flavobacterium branchiophilum</name>
    <dbReference type="NCBI Taxonomy" id="55197"/>
    <lineage>
        <taxon>Bacteria</taxon>
        <taxon>Pseudomonadati</taxon>
        <taxon>Bacteroidota</taxon>
        <taxon>Flavobacteriia</taxon>
        <taxon>Flavobacteriales</taxon>
        <taxon>Flavobacteriaceae</taxon>
        <taxon>Flavobacterium</taxon>
    </lineage>
</organism>
<dbReference type="Proteomes" id="UP000320773">
    <property type="component" value="Unassembled WGS sequence"/>
</dbReference>
<dbReference type="EMBL" id="VFPJ01000001">
    <property type="protein sequence ID" value="TQM40663.1"/>
    <property type="molecule type" value="Genomic_DNA"/>
</dbReference>
<comment type="caution">
    <text evidence="1">The sequence shown here is derived from an EMBL/GenBank/DDBJ whole genome shotgun (WGS) entry which is preliminary data.</text>
</comment>
<evidence type="ECO:0000313" key="1">
    <source>
        <dbReference type="EMBL" id="TQM40663.1"/>
    </source>
</evidence>
<sequence>MENKVIVQTENGIITTIDGLPFLEFQAKVKNEFRAKALLLMQIDSEDFNKMIFKCGCKIESQNTHPNSKGITKQKAFWDWLNHEIDCLFYTGVDAFTANKLTINQYKNIFIGGIEKFIVQDTINHDLSHLITIKTSDTVNLDSVLNSKDFE</sequence>
<name>A0A543G3J5_9FLAO</name>
<dbReference type="AlphaFoldDB" id="A0A543G3J5"/>
<accession>A0A543G3J5</accession>